<dbReference type="Pfam" id="PF12776">
    <property type="entry name" value="Myb_DNA-bind_3"/>
    <property type="match status" value="1"/>
</dbReference>
<dbReference type="EMBL" id="NJES01000023">
    <property type="protein sequence ID" value="PHH80180.1"/>
    <property type="molecule type" value="Genomic_DNA"/>
</dbReference>
<reference evidence="3 4" key="1">
    <citation type="submission" date="2017-06" db="EMBL/GenBank/DDBJ databases">
        <title>Ant-infecting Ophiocordyceps genomes reveal a high diversity of potential behavioral manipulation genes and a possible major role for enterotoxins.</title>
        <authorList>
            <person name="De Bekker C."/>
            <person name="Evans H.C."/>
            <person name="Brachmann A."/>
            <person name="Hughes D.P."/>
        </authorList>
    </citation>
    <scope>NUCLEOTIDE SEQUENCE [LARGE SCALE GENOMIC DNA]</scope>
    <source>
        <strain evidence="3 4">Map16</strain>
    </source>
</reference>
<feature type="domain" description="Myb/SANT-like" evidence="2">
    <location>
        <begin position="43"/>
        <end position="134"/>
    </location>
</feature>
<evidence type="ECO:0000259" key="2">
    <source>
        <dbReference type="Pfam" id="PF12776"/>
    </source>
</evidence>
<organism evidence="3 4">
    <name type="scientific">Ophiocordyceps camponoti-rufipedis</name>
    <dbReference type="NCBI Taxonomy" id="2004952"/>
    <lineage>
        <taxon>Eukaryota</taxon>
        <taxon>Fungi</taxon>
        <taxon>Dikarya</taxon>
        <taxon>Ascomycota</taxon>
        <taxon>Pezizomycotina</taxon>
        <taxon>Sordariomycetes</taxon>
        <taxon>Hypocreomycetidae</taxon>
        <taxon>Hypocreales</taxon>
        <taxon>Ophiocordycipitaceae</taxon>
        <taxon>Ophiocordyceps</taxon>
    </lineage>
</organism>
<feature type="region of interest" description="Disordered" evidence="1">
    <location>
        <begin position="1"/>
        <end position="43"/>
    </location>
</feature>
<dbReference type="OrthoDB" id="4950153at2759"/>
<evidence type="ECO:0000313" key="4">
    <source>
        <dbReference type="Proteomes" id="UP000226431"/>
    </source>
</evidence>
<dbReference type="STRING" id="2004952.A0A2C5ZK60"/>
<evidence type="ECO:0000256" key="1">
    <source>
        <dbReference type="SAM" id="MobiDB-lite"/>
    </source>
</evidence>
<protein>
    <recommendedName>
        <fullName evidence="2">Myb/SANT-like domain-containing protein</fullName>
    </recommendedName>
</protein>
<feature type="region of interest" description="Disordered" evidence="1">
    <location>
        <begin position="243"/>
        <end position="269"/>
    </location>
</feature>
<dbReference type="AlphaFoldDB" id="A0A2C5ZK60"/>
<dbReference type="InterPro" id="IPR024752">
    <property type="entry name" value="Myb/SANT-like_dom"/>
</dbReference>
<comment type="caution">
    <text evidence="3">The sequence shown here is derived from an EMBL/GenBank/DDBJ whole genome shotgun (WGS) entry which is preliminary data.</text>
</comment>
<gene>
    <name evidence="3" type="ORF">CDD80_2551</name>
</gene>
<proteinExistence type="predicted"/>
<sequence>MAHPDPSSAPSPDLPATSTEPLSTSEPGQAPSGPLTTAPSTTRWTNEQTLCLLELLLEARREGRLKSSRSFAIKPVFENIAKRLESQFKDRVFSPKRVDNKYRLLRQFWRVFEEAERMPGTVYSPETGRLNASKANEEILAARHHALGRVVIQQGLLINEWITFESWEEIFSEELGTGEFILEADDDAGFARAAAREAAEAKKSGTRRKKARLEAARHVHDPFLSGATPGCAEGSSSRALVVSRVPRPPSTPSEVTEGRVPRPSLKRRRQQSDELMTLISGLVAQSQQPKKIMISSRMQGAEDFEKAAADIRTLFPEEDVSFLWKAFKWLAASSANPLIWNALRSEKMKREWMERVQTRCASEDRE</sequence>
<accession>A0A2C5ZK60</accession>
<name>A0A2C5ZK60_9HYPO</name>
<feature type="compositionally biased region" description="Polar residues" evidence="1">
    <location>
        <begin position="34"/>
        <end position="43"/>
    </location>
</feature>
<keyword evidence="4" id="KW-1185">Reference proteome</keyword>
<dbReference type="Proteomes" id="UP000226431">
    <property type="component" value="Unassembled WGS sequence"/>
</dbReference>
<evidence type="ECO:0000313" key="3">
    <source>
        <dbReference type="EMBL" id="PHH80180.1"/>
    </source>
</evidence>